<feature type="domain" description="Rab3-GAP regulatory subunit N-terminal" evidence="5">
    <location>
        <begin position="96"/>
        <end position="507"/>
    </location>
</feature>
<keyword evidence="8" id="KW-1185">Reference proteome</keyword>
<evidence type="ECO:0008006" key="9">
    <source>
        <dbReference type="Google" id="ProtNLM"/>
    </source>
</evidence>
<dbReference type="GO" id="GO:0005096">
    <property type="term" value="F:GTPase activator activity"/>
    <property type="evidence" value="ECO:0007669"/>
    <property type="project" value="UniProtKB-KW"/>
</dbReference>
<evidence type="ECO:0000256" key="1">
    <source>
        <dbReference type="ARBA" id="ARBA00004496"/>
    </source>
</evidence>
<evidence type="ECO:0000259" key="5">
    <source>
        <dbReference type="Pfam" id="PF14655"/>
    </source>
</evidence>
<evidence type="ECO:0000313" key="8">
    <source>
        <dbReference type="Proteomes" id="UP000746747"/>
    </source>
</evidence>
<proteinExistence type="inferred from homology"/>
<dbReference type="OrthoDB" id="2019917at2759"/>
<comment type="subcellular location">
    <subcellularLocation>
        <location evidence="1">Cytoplasm</location>
    </subcellularLocation>
</comment>
<dbReference type="PANTHER" id="PTHR12472:SF0">
    <property type="entry name" value="RAB3 GTPASE-ACTIVATING PROTEIN NON-CATALYTIC SUBUNIT"/>
    <property type="match status" value="1"/>
</dbReference>
<dbReference type="PANTHER" id="PTHR12472">
    <property type="entry name" value="RAB3-GAP REGULATORY DOMAIN"/>
    <property type="match status" value="1"/>
</dbReference>
<evidence type="ECO:0000256" key="4">
    <source>
        <dbReference type="ARBA" id="ARBA00022490"/>
    </source>
</evidence>
<keyword evidence="4" id="KW-0963">Cytoplasm</keyword>
<gene>
    <name evidence="7" type="ORF">CJOHNSTONI_LOCUS8060</name>
</gene>
<keyword evidence="3" id="KW-0343">GTPase activation</keyword>
<comment type="similarity">
    <text evidence="2">Belongs to the Rab3-GAP regulatory subunit family.</text>
</comment>
<evidence type="ECO:0000256" key="2">
    <source>
        <dbReference type="ARBA" id="ARBA00008153"/>
    </source>
</evidence>
<dbReference type="GO" id="GO:0005737">
    <property type="term" value="C:cytoplasm"/>
    <property type="evidence" value="ECO:0007669"/>
    <property type="project" value="UniProtKB-SubCell"/>
</dbReference>
<dbReference type="InterPro" id="IPR032839">
    <property type="entry name" value="RAB3GAP_N"/>
</dbReference>
<dbReference type="Pfam" id="PF14656">
    <property type="entry name" value="RAB3GAP2_C"/>
    <property type="match status" value="1"/>
</dbReference>
<dbReference type="EMBL" id="CAKAEH010001648">
    <property type="protein sequence ID" value="CAG9538343.1"/>
    <property type="molecule type" value="Genomic_DNA"/>
</dbReference>
<dbReference type="InterPro" id="IPR026059">
    <property type="entry name" value="Rab3GAP2"/>
</dbReference>
<dbReference type="InterPro" id="IPR029257">
    <property type="entry name" value="RAB3GAP2_C"/>
</dbReference>
<protein>
    <recommendedName>
        <fullName evidence="9">Rab3 GTPase-activating protein non-catalytic subunit</fullName>
    </recommendedName>
</protein>
<reference evidence="7" key="1">
    <citation type="submission" date="2021-09" db="EMBL/GenBank/DDBJ databases">
        <authorList>
            <consortium name="Pathogen Informatics"/>
        </authorList>
    </citation>
    <scope>NUCLEOTIDE SEQUENCE</scope>
</reference>
<dbReference type="Proteomes" id="UP000746747">
    <property type="component" value="Unassembled WGS sequence"/>
</dbReference>
<sequence>MSKDLKEIYALTEQQLQVIQRYFMSDTSDNVNENDIDAWMSGNDNDSNDGMDTENEAGVVAWTDFGSFDVDTNDPRPALIRKGSKDFRKTAKNSRWLQGSLISAVGNMDLLIFAHAQKVVSIEKNPSDNSFQIIAQFNTADLSWSPPAYIRCVCVLPLSCTRKTETSLYDWSAVVIGMSNGYVRFFTEKGLLLRSDHVSNSPIEEIRLGRSMMAGNQELAVLSQTDLTCIEGLSLYVALKAAKNQLACGEMDIEKVAAHAKLNIEKLKFESGINVVDFGISGPLKATWFDLHSAATLSPQGYKAKIERSSLPLYSTYVFVGRSPYIGFGWHTPSASQSVLSDALYALGSQLTSSVASSMPSFGLRSFLGIGTSRKDRQSIVEIKPSAVIPMRSSIVDGKREGERIYMAPAKYKLAAVTDSLARVTLIDIRTRHMVRMWKGYRDARCAWLESASTLDRKKSRYELEVQPSTALFLIIFAPRRGLLEAWSMQNRRRVFASRVDRHGRLISIPRLSDYLLGCDERATSHFPSVFFLSSDGTIYQLWIPFHRALSDESDFAIHDSSIIKEINHFIKGGIINDFSTWLQFFRALKTTAAMRESIDLLWRDFDVDCYKLSRIIASVLQHVENFHSMMKSPDSDNLVIYVTAISQLIDIYIYLHKINIEQPNTTTEEFNKTDIAESLFINKEILDLCLRRISEYHTENFSSKKKNLTLAEFIAHFDLTQANLTASNGTRLKNKLVKKTAAFGELLFGGVLTGRCTIQHFINYMIPQLGLSEEDFADAFCAYWLSPCDDLVDRLPRVLILCKHLSEVDSDGQSWLAKVEQNIRISQELGAALILCLVARAVAITRRYSSSIEIINNSSELNDGSRYENWNEVELSLEWWDLLLRHLQCMLVLKALPGDLRVCLSDLINGGPAYYREQIGRWAAEFSLDPVHLYDIFNDPTIVNPKVKWEVTIGELRKLFPISLSSKYVVCDCAWECIGAWRRHKDKNEACKLLKKTVKFVELLSEAGILQHGLCFMLWDTFLRQPFRYIYDFLNRKSSKFKKLESCRMDLEHFPSCCTKILRLLRNSVRFAEAIDGSEDSSNDSIGSNLFEDFTESVFEFQRRKQTKPKKPLSLMAGLQKPVNYPLVCHHHDLAMVIELQVALEEWPPGPKYLFDSVGERAFFESLYAHPLIPMESVTESVRKKRMDFLKKCVAHNGSSEFNRDLRFNIYDLANDWTLSADEIKSKEVVILYQKGLDCEAKDVLRVMESMELLPYELFDIAVARVRKWFDTNEKEDLMMRGLRTSFMNDLMMKCIRESKMEVVLVPPDDINQLMRQVRICLSRVHPNDQAVKIDRLALDFEKLITMIQ</sequence>
<evidence type="ECO:0000256" key="3">
    <source>
        <dbReference type="ARBA" id="ARBA00022468"/>
    </source>
</evidence>
<feature type="domain" description="Rab3GAP regulatory subunit C-terminal" evidence="6">
    <location>
        <begin position="954"/>
        <end position="1323"/>
    </location>
</feature>
<organism evidence="7 8">
    <name type="scientific">Cercopithifilaria johnstoni</name>
    <dbReference type="NCBI Taxonomy" id="2874296"/>
    <lineage>
        <taxon>Eukaryota</taxon>
        <taxon>Metazoa</taxon>
        <taxon>Ecdysozoa</taxon>
        <taxon>Nematoda</taxon>
        <taxon>Chromadorea</taxon>
        <taxon>Rhabditida</taxon>
        <taxon>Spirurina</taxon>
        <taxon>Spiruromorpha</taxon>
        <taxon>Filarioidea</taxon>
        <taxon>Onchocercidae</taxon>
        <taxon>Cercopithifilaria</taxon>
    </lineage>
</organism>
<name>A0A8J2MAL9_9BILA</name>
<dbReference type="Pfam" id="PF14655">
    <property type="entry name" value="RAB3GAP2_N"/>
    <property type="match status" value="1"/>
</dbReference>
<evidence type="ECO:0000313" key="7">
    <source>
        <dbReference type="EMBL" id="CAG9538343.1"/>
    </source>
</evidence>
<evidence type="ECO:0000259" key="6">
    <source>
        <dbReference type="Pfam" id="PF14656"/>
    </source>
</evidence>
<comment type="caution">
    <text evidence="7">The sequence shown here is derived from an EMBL/GenBank/DDBJ whole genome shotgun (WGS) entry which is preliminary data.</text>
</comment>
<accession>A0A8J2MAL9</accession>